<dbReference type="GO" id="GO:0034518">
    <property type="term" value="C:RNA cap binding complex"/>
    <property type="evidence" value="ECO:0007669"/>
    <property type="project" value="EnsemblMetazoa"/>
</dbReference>
<dbReference type="GO" id="GO:0048471">
    <property type="term" value="C:perinuclear region of cytoplasm"/>
    <property type="evidence" value="ECO:0007669"/>
    <property type="project" value="EnsemblMetazoa"/>
</dbReference>
<gene>
    <name evidence="3" type="primary">Cre-mel-47</name>
    <name evidence="3" type="ORF">CRE_11773</name>
</gene>
<dbReference type="InterPro" id="IPR000504">
    <property type="entry name" value="RRM_dom"/>
</dbReference>
<dbReference type="eggNOG" id="ENOG502SX3Q">
    <property type="taxonomic scope" value="Eukaryota"/>
</dbReference>
<dbReference type="InParanoid" id="E3M4L7"/>
<feature type="domain" description="RRM" evidence="2">
    <location>
        <begin position="13"/>
        <end position="90"/>
    </location>
</feature>
<proteinExistence type="predicted"/>
<dbReference type="OrthoDB" id="5818176at2759"/>
<organism evidence="4">
    <name type="scientific">Caenorhabditis remanei</name>
    <name type="common">Caenorhabditis vulgaris</name>
    <dbReference type="NCBI Taxonomy" id="31234"/>
    <lineage>
        <taxon>Eukaryota</taxon>
        <taxon>Metazoa</taxon>
        <taxon>Ecdysozoa</taxon>
        <taxon>Nematoda</taxon>
        <taxon>Chromadorea</taxon>
        <taxon>Rhabditida</taxon>
        <taxon>Rhabditina</taxon>
        <taxon>Rhabditomorpha</taxon>
        <taxon>Rhabditoidea</taxon>
        <taxon>Rhabditidae</taxon>
        <taxon>Peloderinae</taxon>
        <taxon>Caenorhabditis</taxon>
    </lineage>
</organism>
<dbReference type="GO" id="GO:0034587">
    <property type="term" value="P:piRNA processing"/>
    <property type="evidence" value="ECO:0007669"/>
    <property type="project" value="EnsemblMetazoa"/>
</dbReference>
<protein>
    <submittedName>
        <fullName evidence="3">CRE-MEL-47 protein</fullName>
    </submittedName>
</protein>
<keyword evidence="4" id="KW-1185">Reference proteome</keyword>
<accession>E3M4L7</accession>
<dbReference type="SUPFAM" id="SSF54928">
    <property type="entry name" value="RNA-binding domain, RBD"/>
    <property type="match status" value="1"/>
</dbReference>
<reference evidence="3" key="1">
    <citation type="submission" date="2007-07" db="EMBL/GenBank/DDBJ databases">
        <title>PCAP assembly of the Caenorhabditis remanei genome.</title>
        <authorList>
            <consortium name="The Caenorhabditis remanei Sequencing Consortium"/>
            <person name="Wilson R.K."/>
        </authorList>
    </citation>
    <scope>NUCLEOTIDE SEQUENCE [LARGE SCALE GENOMIC DNA]</scope>
    <source>
        <strain evidence="3">PB4641</strain>
    </source>
</reference>
<dbReference type="Gene3D" id="3.30.70.330">
    <property type="match status" value="1"/>
</dbReference>
<dbReference type="GO" id="GO:0051781">
    <property type="term" value="P:positive regulation of cell division"/>
    <property type="evidence" value="ECO:0007669"/>
    <property type="project" value="EnsemblMetazoa"/>
</dbReference>
<dbReference type="AlphaFoldDB" id="E3M4L7"/>
<dbReference type="InterPro" id="IPR012677">
    <property type="entry name" value="Nucleotide-bd_a/b_plait_sf"/>
</dbReference>
<dbReference type="CDD" id="cd00590">
    <property type="entry name" value="RRM_SF"/>
    <property type="match status" value="1"/>
</dbReference>
<dbReference type="GO" id="GO:0040016">
    <property type="term" value="P:embryonic cleavage"/>
    <property type="evidence" value="ECO:0007669"/>
    <property type="project" value="EnsemblMetazoa"/>
</dbReference>
<dbReference type="STRING" id="31234.E3M4L7"/>
<evidence type="ECO:0000256" key="1">
    <source>
        <dbReference type="PROSITE-ProRule" id="PRU00176"/>
    </source>
</evidence>
<evidence type="ECO:0000259" key="2">
    <source>
        <dbReference type="PROSITE" id="PS50102"/>
    </source>
</evidence>
<dbReference type="GO" id="GO:0051306">
    <property type="term" value="P:mitotic sister chromatid separation"/>
    <property type="evidence" value="ECO:0007669"/>
    <property type="project" value="EnsemblMetazoa"/>
</dbReference>
<evidence type="ECO:0000313" key="3">
    <source>
        <dbReference type="EMBL" id="EFO91397.1"/>
    </source>
</evidence>
<dbReference type="GO" id="GO:0009792">
    <property type="term" value="P:embryo development ending in birth or egg hatching"/>
    <property type="evidence" value="ECO:0007669"/>
    <property type="project" value="EnsemblMetazoa"/>
</dbReference>
<dbReference type="GO" id="GO:0003723">
    <property type="term" value="F:RNA binding"/>
    <property type="evidence" value="ECO:0007669"/>
    <property type="project" value="UniProtKB-UniRule"/>
</dbReference>
<sequence>MASSSTAFYLKDAGFHIRNVPKEWNDWNLFHVFQSFGRVGYCRVAGHSNDMQLGFVNMLSHADAEAVRKNLNDGTLFGDNYTLKVSDHKNIGGAFLPMASISVQKLMTSPTPKNSPVLLSSSWLPLNKDIEVSMQCEFIKSSVTVQVEVVDYLPSSSVAEDIFALTILRVNDPSSNDKYTVMYEKMNAYAQLVPFDSDLPIGYDGVFRESPRSVLRVRRISATKLYLVDFGKIINYEKSKCFQMPKVFQSIPTRVSLCGLDGLTWSPAAIPSFDNIRDVVQKWGQMENSTLHATACGFNGSINMISLFCGKSILAERLQRKGVCEYLPRSQQPRFAYSRDTLLQHNNSGTTAQISNDNDVVNDLLKKIDGIKIMLRDLDL</sequence>
<dbReference type="Proteomes" id="UP000008281">
    <property type="component" value="Unassembled WGS sequence"/>
</dbReference>
<name>E3M4L7_CAERE</name>
<dbReference type="EMBL" id="DS268424">
    <property type="protein sequence ID" value="EFO91397.1"/>
    <property type="molecule type" value="Genomic_DNA"/>
</dbReference>
<dbReference type="HOGENOM" id="CLU_754855_0_0_1"/>
<dbReference type="SMART" id="SM00360">
    <property type="entry name" value="RRM"/>
    <property type="match status" value="1"/>
</dbReference>
<dbReference type="GO" id="GO:0051984">
    <property type="term" value="P:positive regulation of chromosome segregation"/>
    <property type="evidence" value="ECO:0007669"/>
    <property type="project" value="EnsemblMetazoa"/>
</dbReference>
<keyword evidence="1" id="KW-0694">RNA-binding</keyword>
<dbReference type="FunCoup" id="E3M4L7">
    <property type="interactions" value="517"/>
</dbReference>
<dbReference type="InterPro" id="IPR035979">
    <property type="entry name" value="RBD_domain_sf"/>
</dbReference>
<dbReference type="PROSITE" id="PS50102">
    <property type="entry name" value="RRM"/>
    <property type="match status" value="1"/>
</dbReference>
<dbReference type="OMA" id="NDWNLFH"/>
<dbReference type="GO" id="GO:0005634">
    <property type="term" value="C:nucleus"/>
    <property type="evidence" value="ECO:0007669"/>
    <property type="project" value="EnsemblMetazoa"/>
</dbReference>
<evidence type="ECO:0000313" key="4">
    <source>
        <dbReference type="Proteomes" id="UP000008281"/>
    </source>
</evidence>
<dbReference type="Pfam" id="PF00076">
    <property type="entry name" value="RRM_1"/>
    <property type="match status" value="1"/>
</dbReference>
<dbReference type="GO" id="GO:0006260">
    <property type="term" value="P:DNA replication"/>
    <property type="evidence" value="ECO:0007669"/>
    <property type="project" value="EnsemblMetazoa"/>
</dbReference>